<dbReference type="InterPro" id="IPR018211">
    <property type="entry name" value="ADH_Fe_CS"/>
</dbReference>
<dbReference type="FunFam" id="3.40.50.1970:FF:000003">
    <property type="entry name" value="Alcohol dehydrogenase, iron-containing"/>
    <property type="match status" value="1"/>
</dbReference>
<evidence type="ECO:0000256" key="1">
    <source>
        <dbReference type="ARBA" id="ARBA00023002"/>
    </source>
</evidence>
<dbReference type="PROSITE" id="PS00060">
    <property type="entry name" value="ADH_IRON_2"/>
    <property type="match status" value="1"/>
</dbReference>
<accession>A0A2R6AZX2</accession>
<dbReference type="Gene3D" id="1.20.1090.10">
    <property type="entry name" value="Dehydroquinate synthase-like - alpha domain"/>
    <property type="match status" value="1"/>
</dbReference>
<dbReference type="PANTHER" id="PTHR11496:SF83">
    <property type="entry name" value="HYDROXYACID-OXOACID TRANSHYDROGENASE, MITOCHONDRIAL"/>
    <property type="match status" value="1"/>
</dbReference>
<evidence type="ECO:0000259" key="2">
    <source>
        <dbReference type="Pfam" id="PF00465"/>
    </source>
</evidence>
<feature type="domain" description="Fe-containing alcohol dehydrogenase-like C-terminal" evidence="3">
    <location>
        <begin position="184"/>
        <end position="371"/>
    </location>
</feature>
<organism evidence="4 5">
    <name type="scientific">Candidatus Marsarchaeota G2 archaeon OSP_D</name>
    <dbReference type="NCBI Taxonomy" id="1978157"/>
    <lineage>
        <taxon>Archaea</taxon>
        <taxon>Candidatus Marsarchaeota</taxon>
        <taxon>Candidatus Marsarchaeota group 2</taxon>
    </lineage>
</organism>
<name>A0A2R6AZX2_9ARCH</name>
<proteinExistence type="predicted"/>
<dbReference type="InterPro" id="IPR056798">
    <property type="entry name" value="ADH_Fe_C"/>
</dbReference>
<dbReference type="InterPro" id="IPR001670">
    <property type="entry name" value="ADH_Fe/GldA"/>
</dbReference>
<dbReference type="Gene3D" id="3.40.50.1970">
    <property type="match status" value="1"/>
</dbReference>
<keyword evidence="1" id="KW-0560">Oxidoreductase</keyword>
<dbReference type="EMBL" id="NEXE01000014">
    <property type="protein sequence ID" value="PSN91942.1"/>
    <property type="molecule type" value="Genomic_DNA"/>
</dbReference>
<dbReference type="PANTHER" id="PTHR11496">
    <property type="entry name" value="ALCOHOL DEHYDROGENASE"/>
    <property type="match status" value="1"/>
</dbReference>
<dbReference type="CDD" id="cd14862">
    <property type="entry name" value="Fe-ADH-like"/>
    <property type="match status" value="1"/>
</dbReference>
<dbReference type="Pfam" id="PF00465">
    <property type="entry name" value="Fe-ADH"/>
    <property type="match status" value="1"/>
</dbReference>
<dbReference type="Pfam" id="PF25137">
    <property type="entry name" value="ADH_Fe_C"/>
    <property type="match status" value="1"/>
</dbReference>
<dbReference type="AlphaFoldDB" id="A0A2R6AZX2"/>
<dbReference type="Proteomes" id="UP000240322">
    <property type="component" value="Unassembled WGS sequence"/>
</dbReference>
<reference evidence="4 5" key="1">
    <citation type="submission" date="2017-04" db="EMBL/GenBank/DDBJ databases">
        <title>Novel microbial lineages endemic to geothermal iron-oxide mats fill important gaps in the evolutionary history of Archaea.</title>
        <authorList>
            <person name="Jay Z.J."/>
            <person name="Beam J.P."/>
            <person name="Dlakic M."/>
            <person name="Rusch D.B."/>
            <person name="Kozubal M.A."/>
            <person name="Inskeep W.P."/>
        </authorList>
    </citation>
    <scope>NUCLEOTIDE SEQUENCE [LARGE SCALE GENOMIC DNA]</scope>
    <source>
        <strain evidence="4">OSP_D</strain>
    </source>
</reference>
<protein>
    <submittedName>
        <fullName evidence="4">Alcohol dehydrogenase</fullName>
    </submittedName>
</protein>
<dbReference type="GO" id="GO:0004022">
    <property type="term" value="F:alcohol dehydrogenase (NAD+) activity"/>
    <property type="evidence" value="ECO:0007669"/>
    <property type="project" value="TreeGrafter"/>
</dbReference>
<feature type="domain" description="Alcohol dehydrogenase iron-type/glycerol dehydrogenase GldA" evidence="2">
    <location>
        <begin position="7"/>
        <end position="171"/>
    </location>
</feature>
<comment type="caution">
    <text evidence="4">The sequence shown here is derived from an EMBL/GenBank/DDBJ whole genome shotgun (WGS) entry which is preliminary data.</text>
</comment>
<evidence type="ECO:0000313" key="5">
    <source>
        <dbReference type="Proteomes" id="UP000240322"/>
    </source>
</evidence>
<evidence type="ECO:0000259" key="3">
    <source>
        <dbReference type="Pfam" id="PF25137"/>
    </source>
</evidence>
<sequence>MWFFRSPEVVFGDDSLSYLGSLEIRRAVIVTDRFLKDSEPVNLVVSNLPEGAERMVVADVPPEPTYREMTASLDRIRSFEPDWFIAVGGGSSIDTAKVLFALYERPDISVYDITPLVRLNLRRKSRLAAVPTTSGTGSECSWAAVVSVEGERRKHELASKEILPDVAILDPRMVVGLPREQTRNTAVDAVVHAVEAYTSTWRNPFSDALAEKALQLITPNLPVVLAEPGNIASREAVHIGASMAGLAFSNSQIGLAHALGHALGAYFKLPHGKCVGLFLPYVVSYNYQAVKERYDRLNTIFPDKVRAEGFTETLKNYFREIGQPLTLEEAGVGRGEFTQSLEELVRLASEDTGVTMNARDASTEDIRRVLWEASGWRGDGA</sequence>
<evidence type="ECO:0000313" key="4">
    <source>
        <dbReference type="EMBL" id="PSN91942.1"/>
    </source>
</evidence>
<dbReference type="SUPFAM" id="SSF56796">
    <property type="entry name" value="Dehydroquinate synthase-like"/>
    <property type="match status" value="1"/>
</dbReference>
<dbReference type="GO" id="GO:0046872">
    <property type="term" value="F:metal ion binding"/>
    <property type="evidence" value="ECO:0007669"/>
    <property type="project" value="InterPro"/>
</dbReference>
<dbReference type="InterPro" id="IPR039697">
    <property type="entry name" value="Alcohol_dehydrogenase_Fe"/>
</dbReference>
<gene>
    <name evidence="4" type="ORF">B9Q03_02750</name>
</gene>